<reference evidence="10" key="1">
    <citation type="journal article" date="2016" name="Nat. Genet.">
        <title>The genome sequences of Arachis duranensis and Arachis ipaensis, the diploid ancestors of cultivated peanut.</title>
        <authorList>
            <person name="Bertioli D.J."/>
            <person name="Cannon S.B."/>
            <person name="Froenicke L."/>
            <person name="Huang G."/>
            <person name="Farmer A.D."/>
            <person name="Cannon E.K."/>
            <person name="Liu X."/>
            <person name="Gao D."/>
            <person name="Clevenger J."/>
            <person name="Dash S."/>
            <person name="Ren L."/>
            <person name="Moretzsohn M.C."/>
            <person name="Shirasawa K."/>
            <person name="Huang W."/>
            <person name="Vidigal B."/>
            <person name="Abernathy B."/>
            <person name="Chu Y."/>
            <person name="Niederhuth C.E."/>
            <person name="Umale P."/>
            <person name="Araujo A.C."/>
            <person name="Kozik A."/>
            <person name="Kim K.D."/>
            <person name="Burow M.D."/>
            <person name="Varshney R.K."/>
            <person name="Wang X."/>
            <person name="Zhang X."/>
            <person name="Barkley N."/>
            <person name="Guimaraes P.M."/>
            <person name="Isobe S."/>
            <person name="Guo B."/>
            <person name="Liao B."/>
            <person name="Stalker H.T."/>
            <person name="Schmitz R.J."/>
            <person name="Scheffler B.E."/>
            <person name="Leal-Bertioli S.C."/>
            <person name="Xun X."/>
            <person name="Jackson S.A."/>
            <person name="Michelmore R."/>
            <person name="Ozias-Akins P."/>
        </authorList>
    </citation>
    <scope>NUCLEOTIDE SEQUENCE [LARGE SCALE GENOMIC DNA]</scope>
    <source>
        <strain evidence="10">cv. V14167</strain>
    </source>
</reference>
<dbReference type="InterPro" id="IPR006564">
    <property type="entry name" value="Znf_PMZ"/>
</dbReference>
<dbReference type="GO" id="GO:0006313">
    <property type="term" value="P:DNA transposition"/>
    <property type="evidence" value="ECO:0007669"/>
    <property type="project" value="InterPro"/>
</dbReference>
<evidence type="ECO:0000256" key="8">
    <source>
        <dbReference type="SAM" id="MobiDB-lite"/>
    </source>
</evidence>
<evidence type="ECO:0000256" key="5">
    <source>
        <dbReference type="ARBA" id="ARBA00023125"/>
    </source>
</evidence>
<dbReference type="GeneID" id="127740496"/>
<evidence type="ECO:0000313" key="11">
    <source>
        <dbReference type="RefSeq" id="XP_052107443.1"/>
    </source>
</evidence>
<dbReference type="GO" id="GO:0008270">
    <property type="term" value="F:zinc ion binding"/>
    <property type="evidence" value="ECO:0007669"/>
    <property type="project" value="UniProtKB-KW"/>
</dbReference>
<keyword evidence="6" id="KW-0233">DNA recombination</keyword>
<evidence type="ECO:0000256" key="2">
    <source>
        <dbReference type="ARBA" id="ARBA00022723"/>
    </source>
</evidence>
<reference evidence="11" key="2">
    <citation type="submission" date="2025-08" db="UniProtKB">
        <authorList>
            <consortium name="RefSeq"/>
        </authorList>
    </citation>
    <scope>IDENTIFICATION</scope>
    <source>
        <tissue evidence="11">Whole plant</tissue>
    </source>
</reference>
<dbReference type="Pfam" id="PF04434">
    <property type="entry name" value="SWIM"/>
    <property type="match status" value="1"/>
</dbReference>
<feature type="region of interest" description="Disordered" evidence="8">
    <location>
        <begin position="416"/>
        <end position="453"/>
    </location>
</feature>
<evidence type="ECO:0000313" key="10">
    <source>
        <dbReference type="Proteomes" id="UP000515211"/>
    </source>
</evidence>
<gene>
    <name evidence="11" type="primary">LOC127740496</name>
</gene>
<dbReference type="InterPro" id="IPR018289">
    <property type="entry name" value="MULE_transposase_dom"/>
</dbReference>
<evidence type="ECO:0000256" key="7">
    <source>
        <dbReference type="PROSITE-ProRule" id="PRU00325"/>
    </source>
</evidence>
<dbReference type="Pfam" id="PF10551">
    <property type="entry name" value="MULE"/>
    <property type="match status" value="1"/>
</dbReference>
<keyword evidence="2" id="KW-0479">Metal-binding</keyword>
<sequence length="453" mass="52897">MTTRKATEFLREEFSLAPHPKMVYRAVVEARDKIMGNEKEQYKRTMDYCEQILSSNPGSTARLELMTLPEAPPVFDKIYICLDACKQGFKEGCRPLLHLDGCFLNTYYIGWLLSAVAQDANNQFYVVAYGVVRAETKDAWKWFLTNLQADIGDDANHGWNFISDQQKGLLPALKEVMPKARHRNCVMHMWKNFVNRFKDLYIREVVWECARCTTVAEFKDCMEGLKAVNQGAWEYLSKFEAETWVKAYFSHGPKVDNLTNNMCEVFNAKIVNYRYKPILTMCEEIRCYLMRRMVNHKRVLKNHPGKLAPVQQKRMEKLLTLSTKWVAEWVGDNERKRFEVSRKGVKVDVDLIKYTCSCNRWQLTGMPCTHALAAIMKRRDRAEDYVHPWLCMESIKRTYSHCIKPVPSAEFWPRTEYSQPEPPIIKRPIGRPKVHNRQKDPAEPLMQGGKLKK</sequence>
<keyword evidence="1" id="KW-0815">Transposition</keyword>
<keyword evidence="4" id="KW-0862">Zinc</keyword>
<dbReference type="Proteomes" id="UP000515211">
    <property type="component" value="Chromosome 7"/>
</dbReference>
<evidence type="ECO:0000256" key="6">
    <source>
        <dbReference type="ARBA" id="ARBA00023172"/>
    </source>
</evidence>
<feature type="domain" description="SWIM-type" evidence="9">
    <location>
        <begin position="345"/>
        <end position="379"/>
    </location>
</feature>
<keyword evidence="3 7" id="KW-0863">Zinc-finger</keyword>
<proteinExistence type="predicted"/>
<evidence type="ECO:0000259" key="9">
    <source>
        <dbReference type="PROSITE" id="PS50966"/>
    </source>
</evidence>
<keyword evidence="10" id="KW-1185">Reference proteome</keyword>
<dbReference type="SMART" id="SM00575">
    <property type="entry name" value="ZnF_PMZ"/>
    <property type="match status" value="1"/>
</dbReference>
<dbReference type="GO" id="GO:0004803">
    <property type="term" value="F:transposase activity"/>
    <property type="evidence" value="ECO:0007669"/>
    <property type="project" value="InterPro"/>
</dbReference>
<dbReference type="KEGG" id="adu:127740496"/>
<dbReference type="GO" id="GO:0003677">
    <property type="term" value="F:DNA binding"/>
    <property type="evidence" value="ECO:0007669"/>
    <property type="project" value="UniProtKB-KW"/>
</dbReference>
<name>A0A9C6TET9_ARADU</name>
<evidence type="ECO:0000256" key="4">
    <source>
        <dbReference type="ARBA" id="ARBA00022833"/>
    </source>
</evidence>
<dbReference type="PROSITE" id="PS50966">
    <property type="entry name" value="ZF_SWIM"/>
    <property type="match status" value="1"/>
</dbReference>
<dbReference type="PROSITE" id="PS01007">
    <property type="entry name" value="TRANSPOSASE_MUTATOR"/>
    <property type="match status" value="1"/>
</dbReference>
<dbReference type="PANTHER" id="PTHR31973:SF187">
    <property type="entry name" value="MUTATOR TRANSPOSASE MUDRA PROTEIN"/>
    <property type="match status" value="1"/>
</dbReference>
<dbReference type="AlphaFoldDB" id="A0A9C6TET9"/>
<dbReference type="InterPro" id="IPR001207">
    <property type="entry name" value="Transposase_mutator"/>
</dbReference>
<keyword evidence="5" id="KW-0238">DNA-binding</keyword>
<dbReference type="PANTHER" id="PTHR31973">
    <property type="entry name" value="POLYPROTEIN, PUTATIVE-RELATED"/>
    <property type="match status" value="1"/>
</dbReference>
<dbReference type="RefSeq" id="XP_052107443.1">
    <property type="nucleotide sequence ID" value="XM_052251483.1"/>
</dbReference>
<dbReference type="InterPro" id="IPR007527">
    <property type="entry name" value="Znf_SWIM"/>
</dbReference>
<accession>A0A9C6TET9</accession>
<organism evidence="10 11">
    <name type="scientific">Arachis duranensis</name>
    <name type="common">Wild peanut</name>
    <dbReference type="NCBI Taxonomy" id="130453"/>
    <lineage>
        <taxon>Eukaryota</taxon>
        <taxon>Viridiplantae</taxon>
        <taxon>Streptophyta</taxon>
        <taxon>Embryophyta</taxon>
        <taxon>Tracheophyta</taxon>
        <taxon>Spermatophyta</taxon>
        <taxon>Magnoliopsida</taxon>
        <taxon>eudicotyledons</taxon>
        <taxon>Gunneridae</taxon>
        <taxon>Pentapetalae</taxon>
        <taxon>rosids</taxon>
        <taxon>fabids</taxon>
        <taxon>Fabales</taxon>
        <taxon>Fabaceae</taxon>
        <taxon>Papilionoideae</taxon>
        <taxon>50 kb inversion clade</taxon>
        <taxon>dalbergioids sensu lato</taxon>
        <taxon>Dalbergieae</taxon>
        <taxon>Pterocarpus clade</taxon>
        <taxon>Arachis</taxon>
    </lineage>
</organism>
<evidence type="ECO:0000256" key="3">
    <source>
        <dbReference type="ARBA" id="ARBA00022771"/>
    </source>
</evidence>
<evidence type="ECO:0000256" key="1">
    <source>
        <dbReference type="ARBA" id="ARBA00022578"/>
    </source>
</evidence>
<protein>
    <submittedName>
        <fullName evidence="11">Uncharacterized protein LOC127740496</fullName>
    </submittedName>
</protein>